<gene>
    <name evidence="2" type="ORF">ACH4OY_03430</name>
</gene>
<accession>A0ABW7SDI3</accession>
<dbReference type="EMBL" id="JBIRPU010000002">
    <property type="protein sequence ID" value="MFI0791745.1"/>
    <property type="molecule type" value="Genomic_DNA"/>
</dbReference>
<name>A0ABW7SDI3_9ACTN</name>
<reference evidence="2 3" key="1">
    <citation type="submission" date="2024-10" db="EMBL/GenBank/DDBJ databases">
        <title>The Natural Products Discovery Center: Release of the First 8490 Sequenced Strains for Exploring Actinobacteria Biosynthetic Diversity.</title>
        <authorList>
            <person name="Kalkreuter E."/>
            <person name="Kautsar S.A."/>
            <person name="Yang D."/>
            <person name="Bader C.D."/>
            <person name="Teijaro C.N."/>
            <person name="Fluegel L."/>
            <person name="Davis C.M."/>
            <person name="Simpson J.R."/>
            <person name="Lauterbach L."/>
            <person name="Steele A.D."/>
            <person name="Gui C."/>
            <person name="Meng S."/>
            <person name="Li G."/>
            <person name="Viehrig K."/>
            <person name="Ye F."/>
            <person name="Su P."/>
            <person name="Kiefer A.F."/>
            <person name="Nichols A."/>
            <person name="Cepeda A.J."/>
            <person name="Yan W."/>
            <person name="Fan B."/>
            <person name="Jiang Y."/>
            <person name="Adhikari A."/>
            <person name="Zheng C.-J."/>
            <person name="Schuster L."/>
            <person name="Cowan T.M."/>
            <person name="Smanski M.J."/>
            <person name="Chevrette M.G."/>
            <person name="De Carvalho L.P.S."/>
            <person name="Shen B."/>
        </authorList>
    </citation>
    <scope>NUCLEOTIDE SEQUENCE [LARGE SCALE GENOMIC DNA]</scope>
    <source>
        <strain evidence="2 3">NPDC021253</strain>
    </source>
</reference>
<evidence type="ECO:0008006" key="4">
    <source>
        <dbReference type="Google" id="ProtNLM"/>
    </source>
</evidence>
<evidence type="ECO:0000256" key="1">
    <source>
        <dbReference type="SAM" id="MobiDB-lite"/>
    </source>
</evidence>
<evidence type="ECO:0000313" key="3">
    <source>
        <dbReference type="Proteomes" id="UP001611075"/>
    </source>
</evidence>
<comment type="caution">
    <text evidence="2">The sequence shown here is derived from an EMBL/GenBank/DDBJ whole genome shotgun (WGS) entry which is preliminary data.</text>
</comment>
<protein>
    <recommendedName>
        <fullName evidence="4">Flavin reductase</fullName>
    </recommendedName>
</protein>
<organism evidence="2 3">
    <name type="scientific">Micromonospora rubida</name>
    <dbReference type="NCBI Taxonomy" id="2697657"/>
    <lineage>
        <taxon>Bacteria</taxon>
        <taxon>Bacillati</taxon>
        <taxon>Actinomycetota</taxon>
        <taxon>Actinomycetes</taxon>
        <taxon>Micromonosporales</taxon>
        <taxon>Micromonosporaceae</taxon>
        <taxon>Micromonospora</taxon>
    </lineage>
</organism>
<dbReference type="Proteomes" id="UP001611075">
    <property type="component" value="Unassembled WGS sequence"/>
</dbReference>
<proteinExistence type="predicted"/>
<sequence>MSDNHPPDPPRAGLRPGRRTAAREHLPARPIWLCRACGGPWPCSPARIRLRHEYADSPATLAVYLAGLMLEAGEQLNRLYPYTAPPAGTLHRRFLGWLREGSR</sequence>
<feature type="region of interest" description="Disordered" evidence="1">
    <location>
        <begin position="1"/>
        <end position="22"/>
    </location>
</feature>
<keyword evidence="3" id="KW-1185">Reference proteome</keyword>
<dbReference type="RefSeq" id="WP_396676418.1">
    <property type="nucleotide sequence ID" value="NZ_JBIRPU010000002.1"/>
</dbReference>
<evidence type="ECO:0000313" key="2">
    <source>
        <dbReference type="EMBL" id="MFI0791745.1"/>
    </source>
</evidence>